<keyword evidence="1" id="KW-0472">Membrane</keyword>
<reference evidence="4" key="1">
    <citation type="journal article" date="2019" name="Int. J. Syst. Evol. Microbiol.">
        <title>The Global Catalogue of Microorganisms (GCM) 10K type strain sequencing project: providing services to taxonomists for standard genome sequencing and annotation.</title>
        <authorList>
            <consortium name="The Broad Institute Genomics Platform"/>
            <consortium name="The Broad Institute Genome Sequencing Center for Infectious Disease"/>
            <person name="Wu L."/>
            <person name="Ma J."/>
        </authorList>
    </citation>
    <scope>NUCLEOTIDE SEQUENCE [LARGE SCALE GENOMIC DNA]</scope>
    <source>
        <strain evidence="4">JCM 18958</strain>
    </source>
</reference>
<feature type="transmembrane region" description="Helical" evidence="1">
    <location>
        <begin position="48"/>
        <end position="67"/>
    </location>
</feature>
<dbReference type="InterPro" id="IPR019692">
    <property type="entry name" value="CFP-6_PH"/>
</dbReference>
<dbReference type="RefSeq" id="WP_312396565.1">
    <property type="nucleotide sequence ID" value="NZ_BAABLN010000034.1"/>
</dbReference>
<organism evidence="3 4">
    <name type="scientific">Kocuria gwangalliensis</name>
    <dbReference type="NCBI Taxonomy" id="501592"/>
    <lineage>
        <taxon>Bacteria</taxon>
        <taxon>Bacillati</taxon>
        <taxon>Actinomycetota</taxon>
        <taxon>Actinomycetes</taxon>
        <taxon>Micrococcales</taxon>
        <taxon>Micrococcaceae</taxon>
        <taxon>Kocuria</taxon>
    </lineage>
</organism>
<evidence type="ECO:0000313" key="4">
    <source>
        <dbReference type="Proteomes" id="UP001501446"/>
    </source>
</evidence>
<keyword evidence="1" id="KW-1133">Transmembrane helix</keyword>
<dbReference type="Pfam" id="PF10756">
    <property type="entry name" value="bPH_6"/>
    <property type="match status" value="1"/>
</dbReference>
<proteinExistence type="predicted"/>
<comment type="caution">
    <text evidence="3">The sequence shown here is derived from an EMBL/GenBank/DDBJ whole genome shotgun (WGS) entry which is preliminary data.</text>
</comment>
<keyword evidence="4" id="KW-1185">Reference proteome</keyword>
<feature type="transmembrane region" description="Helical" evidence="1">
    <location>
        <begin position="21"/>
        <end position="42"/>
    </location>
</feature>
<gene>
    <name evidence="3" type="ORF">GCM10025781_25040</name>
</gene>
<dbReference type="EMBL" id="BAABLN010000034">
    <property type="protein sequence ID" value="GAA4704925.1"/>
    <property type="molecule type" value="Genomic_DNA"/>
</dbReference>
<sequence length="216" mass="22803">MRAMPQDQKSPADSPRVYRAASAPWLTGFLVILGVAVAVAGWGHNPLLFAASVCCGAAVAGLGYALYWRPRLEIRDHGVRIINPLRAVVIPWAHIIDVRTRFTVTVVTEAGSHSCFALPAAGPGSALRSGPRGVSQAHPLARTDGAVRTGDLAGTRSGAAANDIRSLWQRKIDTGELDVFTRDDAALEPVRMSYVPAPLTVTLVMAAAGVTLFVTA</sequence>
<feature type="domain" description="Low molecular weight protein antigen 6 PH" evidence="2">
    <location>
        <begin position="69"/>
        <end position="120"/>
    </location>
</feature>
<evidence type="ECO:0000259" key="2">
    <source>
        <dbReference type="Pfam" id="PF10756"/>
    </source>
</evidence>
<protein>
    <recommendedName>
        <fullName evidence="2">Low molecular weight protein antigen 6 PH domain-containing protein</fullName>
    </recommendedName>
</protein>
<accession>A0ABP8XG19</accession>
<name>A0ABP8XG19_9MICC</name>
<evidence type="ECO:0000313" key="3">
    <source>
        <dbReference type="EMBL" id="GAA4704925.1"/>
    </source>
</evidence>
<keyword evidence="1" id="KW-0812">Transmembrane</keyword>
<feature type="transmembrane region" description="Helical" evidence="1">
    <location>
        <begin position="194"/>
        <end position="214"/>
    </location>
</feature>
<dbReference type="Proteomes" id="UP001501446">
    <property type="component" value="Unassembled WGS sequence"/>
</dbReference>
<evidence type="ECO:0000256" key="1">
    <source>
        <dbReference type="SAM" id="Phobius"/>
    </source>
</evidence>